<dbReference type="SUPFAM" id="SSF50998">
    <property type="entry name" value="Quinoprotein alcohol dehydrogenase-like"/>
    <property type="match status" value="2"/>
</dbReference>
<keyword evidence="1" id="KW-0853">WD repeat</keyword>
<sequence>MAKADPRGDGPGRRLLIAAAVARHTQARQLDVPALTTARQQIVDIFTGPLGYTLLPQPGMNPTEDDLAQGLRALCRQEITAEDHLVVYLSCHGQILENGRHVLVAADADPADEAFLLPTVRLAEAMLLETPLRRLLLILDTCYSGQGGNQAAAAALSGMERDWSGPGDSGLVIITATRPFEQASPGAFPRLLAEAISSPATAGRLPAALDLGTVVGAMNANPARPAHQHIGWAGIGLSGPVPDFLPALPAFLPNPRHRPAGPGLGPEPSLDLSLQQAASWQYEAERREQEFQNRFLRSARAVPQDSSGRPAGVGSWWFSGRHAALTDIASWLATPKTHAPALAVTAGPGAGKTALLGLVAALTNAARRRSVPLNSLGLPRPAQPPVGSIDLALYAGGLTTRQVHAGLAAALGSTAADTDALITVLRRRRHHGDRPFAVLLDALDEAVDPYDLATSLLRPLLAASTDSESRPVRLLLGTRPHLLPLLEPGGEQALYGRASHWPPPVVVDLAEPPYADSDGLHRYTIRCLLDAEPDSPYRDLPLPRVQATAQAVVGAADGSFLVARIVAGTLAAADAPADPTDAAWTRSLPRLADTAMRKDLDTRLGRDADRARDLLRPLAYARGQGLPWEDIWAPLASAVSGHPYTDADLSWLQDQAGAYVVETQEAGRSVYRLYHQALAESLRQDRPGTAGTQPAAEWERAVHQAFVKVLSDIPYRADATRDWSRAHPYALRHLASHAVAADRMDSLASDVGYLIHSDPDTLLPALRHTRTPAGRTARDVYTASSHAHRTTTPARRRRILAVDAARYRATDLSLALNDGLSVRPRWATGGMLNPFLHSSLTGSSAVAVSTVDGVAVLVAARGGQVVVSDLTTGQATAVFSGHFRLRGKHSGVLHVACAEVDGEPVGVSHAFDGTRDEVVVWDLRSGRRRCALDDHPPRLEAMACTVVDGTPVAVTCAGLGVMVWDLRTGRRLRTLPFEGARGGWDTTLACTAIDDAPVALVAITTSLEHPERPITVWDLRTGALRAELGEASGGTRAITCTEVTGVPVAVTATNDTVTVWDLRTMTVRPSPIQRTAVQDMDCLVVDGTPLLITGESRGFGNVVNDGRLSVWELDSGRQREMRLPRVRSIDMVHCVYADGIPVAVTSSRFSETLVWDLREAPGLPAPIEGPVHPIQATACGRFDGEPVVLTAGGDDWGDELRTGEVVLWNLRDGSVVARIHSHAWPVGYAALSDGTSPFYAVTVGDEPRGSEQWVWDGGSRDSRRLGGPAGAYLVGLTNVDGRPLAVLAQRAARGQQAVILWDVAADREHAVLKLHEGPVICTRIADAPFLVTAGPNDVLTLWDLSTGKRGAAHQLPTRGVTCLAEACRDGIPSVTVAFEDASLAVIDLLDGRCAASFELPDRVKALTCTGTLGEPLAALVTVKEPDLIEVRDLETGNLREAVPAPYPVESLTFAANGFLVAAAQRELLVFDIQFDQ</sequence>
<dbReference type="Gene3D" id="3.40.50.1460">
    <property type="match status" value="1"/>
</dbReference>
<dbReference type="PANTHER" id="PTHR19857:SF8">
    <property type="entry name" value="ANGIO-ASSOCIATED MIGRATORY CELL PROTEIN"/>
    <property type="match status" value="1"/>
</dbReference>
<keyword evidence="4" id="KW-1185">Reference proteome</keyword>
<organism evidence="3 4">
    <name type="scientific">Streptomyces netropsis</name>
    <name type="common">Streptoverticillium netropsis</name>
    <dbReference type="NCBI Taxonomy" id="55404"/>
    <lineage>
        <taxon>Bacteria</taxon>
        <taxon>Bacillati</taxon>
        <taxon>Actinomycetota</taxon>
        <taxon>Actinomycetes</taxon>
        <taxon>Kitasatosporales</taxon>
        <taxon>Streptomycetaceae</taxon>
        <taxon>Streptomyces</taxon>
    </lineage>
</organism>
<dbReference type="InterPro" id="IPR011047">
    <property type="entry name" value="Quinoprotein_ADH-like_sf"/>
</dbReference>
<dbReference type="InterPro" id="IPR019775">
    <property type="entry name" value="WD40_repeat_CS"/>
</dbReference>
<dbReference type="RefSeq" id="WP_184737386.1">
    <property type="nucleotide sequence ID" value="NZ_BMRW01000002.1"/>
</dbReference>
<keyword evidence="2" id="KW-0677">Repeat</keyword>
<name>A0A7W7LFD0_STRNE</name>
<dbReference type="Gene3D" id="2.130.10.10">
    <property type="entry name" value="YVTN repeat-like/Quinoprotein amine dehydrogenase"/>
    <property type="match status" value="3"/>
</dbReference>
<dbReference type="InterPro" id="IPR015943">
    <property type="entry name" value="WD40/YVTN_repeat-like_dom_sf"/>
</dbReference>
<dbReference type="EMBL" id="JACHJG010000012">
    <property type="protein sequence ID" value="MBB4889165.1"/>
    <property type="molecule type" value="Genomic_DNA"/>
</dbReference>
<evidence type="ECO:0000313" key="4">
    <source>
        <dbReference type="Proteomes" id="UP000556436"/>
    </source>
</evidence>
<dbReference type="InterPro" id="IPR051179">
    <property type="entry name" value="WD_repeat_multifunction"/>
</dbReference>
<reference evidence="3 4" key="1">
    <citation type="submission" date="2020-08" db="EMBL/GenBank/DDBJ databases">
        <title>Genomic Encyclopedia of Type Strains, Phase III (KMG-III): the genomes of soil and plant-associated and newly described type strains.</title>
        <authorList>
            <person name="Whitman W."/>
        </authorList>
    </citation>
    <scope>NUCLEOTIDE SEQUENCE [LARGE SCALE GENOMIC DNA]</scope>
    <source>
        <strain evidence="3 4">CECT 3265</strain>
    </source>
</reference>
<evidence type="ECO:0000256" key="1">
    <source>
        <dbReference type="ARBA" id="ARBA00022574"/>
    </source>
</evidence>
<protein>
    <submittedName>
        <fullName evidence="3">WD40 repeat protein</fullName>
    </submittedName>
</protein>
<evidence type="ECO:0000256" key="2">
    <source>
        <dbReference type="ARBA" id="ARBA00022737"/>
    </source>
</evidence>
<dbReference type="PROSITE" id="PS00678">
    <property type="entry name" value="WD_REPEATS_1"/>
    <property type="match status" value="1"/>
</dbReference>
<evidence type="ECO:0000313" key="3">
    <source>
        <dbReference type="EMBL" id="MBB4889165.1"/>
    </source>
</evidence>
<dbReference type="Proteomes" id="UP000556436">
    <property type="component" value="Unassembled WGS sequence"/>
</dbReference>
<proteinExistence type="predicted"/>
<dbReference type="PANTHER" id="PTHR19857">
    <property type="entry name" value="MITOCHONDRIAL DIVISION PROTEIN 1-RELATED"/>
    <property type="match status" value="1"/>
</dbReference>
<comment type="caution">
    <text evidence="3">The sequence shown here is derived from an EMBL/GenBank/DDBJ whole genome shotgun (WGS) entry which is preliminary data.</text>
</comment>
<accession>A0A7W7LFD0</accession>
<gene>
    <name evidence="3" type="ORF">FHS38_005240</name>
</gene>